<name>A0A1W1HJ01_9BACT</name>
<protein>
    <recommendedName>
        <fullName evidence="1">DUF1722 domain-containing protein</fullName>
    </recommendedName>
</protein>
<evidence type="ECO:0000313" key="2">
    <source>
        <dbReference type="EMBL" id="SLM32430.1"/>
    </source>
</evidence>
<dbReference type="Pfam" id="PF08349">
    <property type="entry name" value="DUF1722"/>
    <property type="match status" value="1"/>
</dbReference>
<sequence>MNIPDDWQESIKVGISTCLTGEKVRYDGNHSHDRFVTETLGQFFDFVPVCPEVECGMPVPREAIQLVGDPENPRLVTVNSRKDMTDQMKNWIDIKLTELEKENLCGFIFKSKSPSSGLHRIKVHNEKGNVISHAGRGLFAHAFVKCFPRIPAEDAARLNDPKIRETFIENIFTLKRWRRLLEGQRSLGALVDFHTRNKLLLFSHSEKIYRKMGKLVADGKMMDKDALFDQYESLLFQTLTLQTTLKKNINVLQHMMGYFKKDLAGDEKQELLAIFDDYKRGFVPLIVPMTLIKHYVQKYNQEYLACQTYLNPHPVELKLRNYY</sequence>
<dbReference type="InterPro" id="IPR017087">
    <property type="entry name" value="UCP037004"/>
</dbReference>
<evidence type="ECO:0000259" key="1">
    <source>
        <dbReference type="Pfam" id="PF08349"/>
    </source>
</evidence>
<dbReference type="InterPro" id="IPR007553">
    <property type="entry name" value="2-thiour_desulf"/>
</dbReference>
<dbReference type="AlphaFoldDB" id="A0A1W1HJ01"/>
<dbReference type="PANTHER" id="PTHR30087">
    <property type="entry name" value="INNER MEMBRANE PROTEIN"/>
    <property type="match status" value="1"/>
</dbReference>
<proteinExistence type="predicted"/>
<dbReference type="OrthoDB" id="495783at2"/>
<dbReference type="PANTHER" id="PTHR30087:SF0">
    <property type="entry name" value="INNER MEMBRANE PROTEIN"/>
    <property type="match status" value="1"/>
</dbReference>
<keyword evidence="3" id="KW-1185">Reference proteome</keyword>
<dbReference type="InterPro" id="IPR013560">
    <property type="entry name" value="DUF1722"/>
</dbReference>
<dbReference type="STRING" id="1246637.MTBBW1_720007"/>
<dbReference type="EMBL" id="FWEV01000317">
    <property type="protein sequence ID" value="SLM32430.1"/>
    <property type="molecule type" value="Genomic_DNA"/>
</dbReference>
<dbReference type="Proteomes" id="UP000191931">
    <property type="component" value="Unassembled WGS sequence"/>
</dbReference>
<organism evidence="2 3">
    <name type="scientific">Desulfamplus magnetovallimortis</name>
    <dbReference type="NCBI Taxonomy" id="1246637"/>
    <lineage>
        <taxon>Bacteria</taxon>
        <taxon>Pseudomonadati</taxon>
        <taxon>Thermodesulfobacteriota</taxon>
        <taxon>Desulfobacteria</taxon>
        <taxon>Desulfobacterales</taxon>
        <taxon>Desulfobacteraceae</taxon>
        <taxon>Desulfamplus</taxon>
    </lineage>
</organism>
<evidence type="ECO:0000313" key="3">
    <source>
        <dbReference type="Proteomes" id="UP000191931"/>
    </source>
</evidence>
<dbReference type="Pfam" id="PF04463">
    <property type="entry name" value="2-thiour_desulf"/>
    <property type="match status" value="1"/>
</dbReference>
<reference evidence="2 3" key="1">
    <citation type="submission" date="2017-03" db="EMBL/GenBank/DDBJ databases">
        <authorList>
            <person name="Afonso C.L."/>
            <person name="Miller P.J."/>
            <person name="Scott M.A."/>
            <person name="Spackman E."/>
            <person name="Goraichik I."/>
            <person name="Dimitrov K.M."/>
            <person name="Suarez D.L."/>
            <person name="Swayne D.E."/>
        </authorList>
    </citation>
    <scope>NUCLEOTIDE SEQUENCE [LARGE SCALE GENOMIC DNA]</scope>
    <source>
        <strain evidence="2">PRJEB14757</strain>
    </source>
</reference>
<gene>
    <name evidence="2" type="ORF">MTBBW1_720007</name>
</gene>
<dbReference type="RefSeq" id="WP_080802192.1">
    <property type="nucleotide sequence ID" value="NZ_LT828543.1"/>
</dbReference>
<accession>A0A1W1HJ01</accession>
<dbReference type="PIRSF" id="PIRSF037004">
    <property type="entry name" value="UCP037004"/>
    <property type="match status" value="1"/>
</dbReference>
<feature type="domain" description="DUF1722" evidence="1">
    <location>
        <begin position="198"/>
        <end position="314"/>
    </location>
</feature>